<evidence type="ECO:0000313" key="9">
    <source>
        <dbReference type="Proteomes" id="UP000738359"/>
    </source>
</evidence>
<dbReference type="GO" id="GO:0016020">
    <property type="term" value="C:membrane"/>
    <property type="evidence" value="ECO:0007669"/>
    <property type="project" value="UniProtKB-SubCell"/>
</dbReference>
<dbReference type="GO" id="GO:0005216">
    <property type="term" value="F:monoatomic ion channel activity"/>
    <property type="evidence" value="ECO:0007669"/>
    <property type="project" value="InterPro"/>
</dbReference>
<evidence type="ECO:0000256" key="1">
    <source>
        <dbReference type="ARBA" id="ARBA00004141"/>
    </source>
</evidence>
<evidence type="ECO:0000256" key="3">
    <source>
        <dbReference type="ARBA" id="ARBA00022989"/>
    </source>
</evidence>
<organism evidence="8 9">
    <name type="scientific">Mortierella alpina</name>
    <name type="common">Oleaginous fungus</name>
    <name type="synonym">Mortierella renispora</name>
    <dbReference type="NCBI Taxonomy" id="64518"/>
    <lineage>
        <taxon>Eukaryota</taxon>
        <taxon>Fungi</taxon>
        <taxon>Fungi incertae sedis</taxon>
        <taxon>Mucoromycota</taxon>
        <taxon>Mortierellomycotina</taxon>
        <taxon>Mortierellomycetes</taxon>
        <taxon>Mortierellales</taxon>
        <taxon>Mortierellaceae</taxon>
        <taxon>Mortierella</taxon>
    </lineage>
</organism>
<keyword evidence="2 6" id="KW-0812">Transmembrane</keyword>
<evidence type="ECO:0000313" key="8">
    <source>
        <dbReference type="EMBL" id="KAF9949252.1"/>
    </source>
</evidence>
<protein>
    <recommendedName>
        <fullName evidence="7">Ion transport domain-containing protein</fullName>
    </recommendedName>
</protein>
<keyword evidence="4 6" id="KW-0472">Membrane</keyword>
<feature type="transmembrane region" description="Helical" evidence="6">
    <location>
        <begin position="94"/>
        <end position="119"/>
    </location>
</feature>
<name>A0A9P6LX78_MORAP</name>
<gene>
    <name evidence="8" type="ORF">BGZ70_001846</name>
</gene>
<dbReference type="OrthoDB" id="310870at2759"/>
<evidence type="ECO:0000256" key="4">
    <source>
        <dbReference type="ARBA" id="ARBA00023136"/>
    </source>
</evidence>
<evidence type="ECO:0000256" key="5">
    <source>
        <dbReference type="SAM" id="MobiDB-lite"/>
    </source>
</evidence>
<evidence type="ECO:0000256" key="6">
    <source>
        <dbReference type="SAM" id="Phobius"/>
    </source>
</evidence>
<keyword evidence="3 6" id="KW-1133">Transmembrane helix</keyword>
<dbReference type="Proteomes" id="UP000738359">
    <property type="component" value="Unassembled WGS sequence"/>
</dbReference>
<accession>A0A9P6LX78</accession>
<feature type="domain" description="Ion transport" evidence="7">
    <location>
        <begin position="9"/>
        <end position="127"/>
    </location>
</feature>
<proteinExistence type="predicted"/>
<feature type="region of interest" description="Disordered" evidence="5">
    <location>
        <begin position="205"/>
        <end position="238"/>
    </location>
</feature>
<reference evidence="8" key="1">
    <citation type="journal article" date="2020" name="Fungal Divers.">
        <title>Resolving the Mortierellaceae phylogeny through synthesis of multi-gene phylogenetics and phylogenomics.</title>
        <authorList>
            <person name="Vandepol N."/>
            <person name="Liber J."/>
            <person name="Desiro A."/>
            <person name="Na H."/>
            <person name="Kennedy M."/>
            <person name="Barry K."/>
            <person name="Grigoriev I.V."/>
            <person name="Miller A.N."/>
            <person name="O'Donnell K."/>
            <person name="Stajich J.E."/>
            <person name="Bonito G."/>
        </authorList>
    </citation>
    <scope>NUCLEOTIDE SEQUENCE</scope>
    <source>
        <strain evidence="8">CK1249</strain>
    </source>
</reference>
<dbReference type="Pfam" id="PF00520">
    <property type="entry name" value="Ion_trans"/>
    <property type="match status" value="1"/>
</dbReference>
<dbReference type="InterPro" id="IPR005821">
    <property type="entry name" value="Ion_trans_dom"/>
</dbReference>
<sequence length="246" mass="28484">MYFELRIYKSWCKYVSIIRQSVVELRVFLFIFAGGIVAFSISTLHLLRACTIPGSCEEPTTKFSKHFIGALSSTFFFMGGRFDPVADELGSDDWAFHIMLGGLFFSTVIVMLNVLIALINKAFKKGDDAWRLDWVEARLHYIELAENLSYHIPGFRQNHDWFPKEIYFAATAKEVEESREEDLKNQILKLQKQLAEQKELLQKQVTSQQEQTKHQLQELTNPVALGRSKGGRSRDREYSVNYRLES</sequence>
<comment type="subcellular location">
    <subcellularLocation>
        <location evidence="1">Membrane</location>
        <topology evidence="1">Multi-pass membrane protein</topology>
    </subcellularLocation>
</comment>
<comment type="caution">
    <text evidence="8">The sequence shown here is derived from an EMBL/GenBank/DDBJ whole genome shotgun (WGS) entry which is preliminary data.</text>
</comment>
<feature type="transmembrane region" description="Helical" evidence="6">
    <location>
        <begin position="27"/>
        <end position="47"/>
    </location>
</feature>
<keyword evidence="9" id="KW-1185">Reference proteome</keyword>
<dbReference type="EMBL" id="JAAAHY010001429">
    <property type="protein sequence ID" value="KAF9949252.1"/>
    <property type="molecule type" value="Genomic_DNA"/>
</dbReference>
<evidence type="ECO:0000256" key="2">
    <source>
        <dbReference type="ARBA" id="ARBA00022692"/>
    </source>
</evidence>
<dbReference type="AlphaFoldDB" id="A0A9P6LX78"/>
<evidence type="ECO:0000259" key="7">
    <source>
        <dbReference type="Pfam" id="PF00520"/>
    </source>
</evidence>